<comment type="similarity">
    <text evidence="1">Belongs to the NADP-dependent oxidoreductase L4BD family.</text>
</comment>
<dbReference type="Proteomes" id="UP000594261">
    <property type="component" value="Chromosome 10"/>
</dbReference>
<keyword evidence="7" id="KW-1185">Reference proteome</keyword>
<dbReference type="Gramene" id="QL10p059726:mrna">
    <property type="protein sequence ID" value="QL10p059726:mrna"/>
    <property type="gene ID" value="QL10p059726"/>
</dbReference>
<evidence type="ECO:0000313" key="7">
    <source>
        <dbReference type="Proteomes" id="UP000594261"/>
    </source>
</evidence>
<keyword evidence="3" id="KW-0560">Oxidoreductase</keyword>
<dbReference type="InterPro" id="IPR013149">
    <property type="entry name" value="ADH-like_C"/>
</dbReference>
<name>A0A7N2RCK6_QUELO</name>
<accession>A0A7N2RCK6</accession>
<dbReference type="Pfam" id="PF16884">
    <property type="entry name" value="ADH_N_2"/>
    <property type="match status" value="1"/>
</dbReference>
<dbReference type="Gene3D" id="3.90.180.10">
    <property type="entry name" value="Medium-chain alcohol dehydrogenases, catalytic domain"/>
    <property type="match status" value="2"/>
</dbReference>
<feature type="domain" description="Alcohol dehydrogenase-like C-terminal" evidence="4">
    <location>
        <begin position="159"/>
        <end position="267"/>
    </location>
</feature>
<evidence type="ECO:0000256" key="2">
    <source>
        <dbReference type="ARBA" id="ARBA00022857"/>
    </source>
</evidence>
<feature type="domain" description="Oxidoreductase N-terminal" evidence="5">
    <location>
        <begin position="15"/>
        <end position="123"/>
    </location>
</feature>
<organism evidence="6 7">
    <name type="scientific">Quercus lobata</name>
    <name type="common">Valley oak</name>
    <dbReference type="NCBI Taxonomy" id="97700"/>
    <lineage>
        <taxon>Eukaryota</taxon>
        <taxon>Viridiplantae</taxon>
        <taxon>Streptophyta</taxon>
        <taxon>Embryophyta</taxon>
        <taxon>Tracheophyta</taxon>
        <taxon>Spermatophyta</taxon>
        <taxon>Magnoliopsida</taxon>
        <taxon>eudicotyledons</taxon>
        <taxon>Gunneridae</taxon>
        <taxon>Pentapetalae</taxon>
        <taxon>rosids</taxon>
        <taxon>fabids</taxon>
        <taxon>Fagales</taxon>
        <taxon>Fagaceae</taxon>
        <taxon>Quercus</taxon>
    </lineage>
</organism>
<dbReference type="InterPro" id="IPR011032">
    <property type="entry name" value="GroES-like_sf"/>
</dbReference>
<dbReference type="InterPro" id="IPR045010">
    <property type="entry name" value="MDR_fam"/>
</dbReference>
<dbReference type="SUPFAM" id="SSF51735">
    <property type="entry name" value="NAD(P)-binding Rossmann-fold domains"/>
    <property type="match status" value="1"/>
</dbReference>
<dbReference type="GO" id="GO:0032440">
    <property type="term" value="F:2-alkenal reductase [NAD(P)H] activity"/>
    <property type="evidence" value="ECO:0007669"/>
    <property type="project" value="TreeGrafter"/>
</dbReference>
<reference evidence="6 7" key="1">
    <citation type="journal article" date="2016" name="G3 (Bethesda)">
        <title>First Draft Assembly and Annotation of the Genome of a California Endemic Oak Quercus lobata Nee (Fagaceae).</title>
        <authorList>
            <person name="Sork V.L."/>
            <person name="Fitz-Gibbon S.T."/>
            <person name="Puiu D."/>
            <person name="Crepeau M."/>
            <person name="Gugger P.F."/>
            <person name="Sherman R."/>
            <person name="Stevens K."/>
            <person name="Langley C.H."/>
            <person name="Pellegrini M."/>
            <person name="Salzberg S.L."/>
        </authorList>
    </citation>
    <scope>NUCLEOTIDE SEQUENCE [LARGE SCALE GENOMIC DNA]</scope>
    <source>
        <strain evidence="6 7">cv. SW786</strain>
    </source>
</reference>
<evidence type="ECO:0000259" key="4">
    <source>
        <dbReference type="Pfam" id="PF00107"/>
    </source>
</evidence>
<evidence type="ECO:0000256" key="3">
    <source>
        <dbReference type="ARBA" id="ARBA00023002"/>
    </source>
</evidence>
<dbReference type="InterPro" id="IPR041694">
    <property type="entry name" value="ADH_N_2"/>
</dbReference>
<sequence length="312" mass="35009">MASGGGDNELEVSNKQVIFKDYVSGFPKESDMYLKTNGTIKLKVPEGSNGLLVKNLYLSCDPYMRNRMKKSTDSLVPGSPIVGFGVAKVVDSGNPKFKKGDLVWGRTGWEEYSLITDVQDLFKIEHTDVPLSYYTGILDILFSLPKISTELFGCYEFFKVDLLKNKLKFDEAFNYKEESDLDAALKRYFPEGIDIYFENVGGKMLDAVLLNMRTHGRIAVCGMISQYNLEEPEGVYNLTHMIYKRVHMKAFVAFDYYHLYPKFLDLVLPHIAEGNIVYLEDIADGLESGPAALVGLLSGLNVGKQVVLVAQE</sequence>
<evidence type="ECO:0000259" key="5">
    <source>
        <dbReference type="Pfam" id="PF16884"/>
    </source>
</evidence>
<dbReference type="OMA" id="HINGFPK"/>
<dbReference type="AlphaFoldDB" id="A0A7N2RCK6"/>
<keyword evidence="2" id="KW-0521">NADP</keyword>
<dbReference type="EnsemblPlants" id="QL10p059726:mrna">
    <property type="protein sequence ID" value="QL10p059726:mrna"/>
    <property type="gene ID" value="QL10p059726"/>
</dbReference>
<dbReference type="InterPro" id="IPR036291">
    <property type="entry name" value="NAD(P)-bd_dom_sf"/>
</dbReference>
<dbReference type="Pfam" id="PF00107">
    <property type="entry name" value="ADH_zinc_N"/>
    <property type="match status" value="1"/>
</dbReference>
<reference evidence="6" key="2">
    <citation type="submission" date="2021-01" db="UniProtKB">
        <authorList>
            <consortium name="EnsemblPlants"/>
        </authorList>
    </citation>
    <scope>IDENTIFICATION</scope>
</reference>
<protein>
    <submittedName>
        <fullName evidence="6">Uncharacterized protein</fullName>
    </submittedName>
</protein>
<evidence type="ECO:0000256" key="1">
    <source>
        <dbReference type="ARBA" id="ARBA00010460"/>
    </source>
</evidence>
<dbReference type="FunFam" id="3.90.180.10:FF:000049">
    <property type="entry name" value="NADPH-dependent oxidoreductase 2-alkenal reductase"/>
    <property type="match status" value="1"/>
</dbReference>
<dbReference type="PANTHER" id="PTHR43205">
    <property type="entry name" value="PROSTAGLANDIN REDUCTASE"/>
    <property type="match status" value="1"/>
</dbReference>
<dbReference type="Gene3D" id="3.40.50.720">
    <property type="entry name" value="NAD(P)-binding Rossmann-like Domain"/>
    <property type="match status" value="1"/>
</dbReference>
<dbReference type="SUPFAM" id="SSF50129">
    <property type="entry name" value="GroES-like"/>
    <property type="match status" value="2"/>
</dbReference>
<dbReference type="InParanoid" id="A0A7N2RCK6"/>
<dbReference type="PANTHER" id="PTHR43205:SF7">
    <property type="entry name" value="PROSTAGLANDIN REDUCTASE 1"/>
    <property type="match status" value="1"/>
</dbReference>
<proteinExistence type="inferred from homology"/>
<evidence type="ECO:0000313" key="6">
    <source>
        <dbReference type="EnsemblPlants" id="QL10p059726:mrna"/>
    </source>
</evidence>
<dbReference type="EMBL" id="LRBV02000010">
    <property type="status" value="NOT_ANNOTATED_CDS"/>
    <property type="molecule type" value="Genomic_DNA"/>
</dbReference>